<dbReference type="KEGG" id="nsh:GXM_09032"/>
<name>A0A5P8WFI4_9NOSO</name>
<proteinExistence type="predicted"/>
<protein>
    <submittedName>
        <fullName evidence="1">Uncharacterized protein</fullName>
    </submittedName>
</protein>
<dbReference type="EMBL" id="CP045227">
    <property type="protein sequence ID" value="QFS51538.1"/>
    <property type="molecule type" value="Genomic_DNA"/>
</dbReference>
<evidence type="ECO:0000313" key="1">
    <source>
        <dbReference type="EMBL" id="QFS51538.1"/>
    </source>
</evidence>
<dbReference type="Proteomes" id="UP000326678">
    <property type="component" value="Chromosome Gxm2"/>
</dbReference>
<keyword evidence="2" id="KW-1185">Reference proteome</keyword>
<organism evidence="1 2">
    <name type="scientific">Nostoc sphaeroides CCNUC1</name>
    <dbReference type="NCBI Taxonomy" id="2653204"/>
    <lineage>
        <taxon>Bacteria</taxon>
        <taxon>Bacillati</taxon>
        <taxon>Cyanobacteriota</taxon>
        <taxon>Cyanophyceae</taxon>
        <taxon>Nostocales</taxon>
        <taxon>Nostocaceae</taxon>
        <taxon>Nostoc</taxon>
    </lineage>
</organism>
<accession>A0A5P8WFI4</accession>
<reference evidence="1 2" key="1">
    <citation type="submission" date="2019-10" db="EMBL/GenBank/DDBJ databases">
        <title>Genomic and transcriptomic insights into the perfect genentic adaptation of a filamentous nitrogen-fixing cyanobacterium to rice fields.</title>
        <authorList>
            <person name="Chen Z."/>
        </authorList>
    </citation>
    <scope>NUCLEOTIDE SEQUENCE [LARGE SCALE GENOMIC DNA]</scope>
    <source>
        <strain evidence="1">CCNUC1</strain>
    </source>
</reference>
<evidence type="ECO:0000313" key="2">
    <source>
        <dbReference type="Proteomes" id="UP000326678"/>
    </source>
</evidence>
<gene>
    <name evidence="1" type="ORF">GXM_09032</name>
</gene>
<dbReference type="AlphaFoldDB" id="A0A5P8WFI4"/>
<sequence>MDKRIAFFETINLVIDNLVTASPSLPQLIHQNNYLHHRKLSN</sequence>